<evidence type="ECO:0000313" key="1">
    <source>
        <dbReference type="EMBL" id="AEO93926.1"/>
    </source>
</evidence>
<sequence>MVNKIEELQKLVNQEIKNITYEGQMTIVEFVDGQILPLYGGVAGISEPLKAIRYCSFCGNEGTKEKPVVSLNSKDDPLICPDCAINAIQTLIENGIEVELDISSLASNELLEKLLEGKK</sequence>
<accession>G3MB63</accession>
<dbReference type="KEGG" id="vg:18563891"/>
<gene>
    <name evidence="1" type="primary">683</name>
    <name evidence="1" type="ORF">G_683</name>
</gene>
<keyword evidence="2" id="KW-1185">Reference proteome</keyword>
<proteinExistence type="predicted"/>
<dbReference type="GeneID" id="18563891"/>
<evidence type="ECO:0000313" key="2">
    <source>
        <dbReference type="Proteomes" id="UP000009273"/>
    </source>
</evidence>
<dbReference type="EMBL" id="JN638751">
    <property type="protein sequence ID" value="AEO93926.1"/>
    <property type="molecule type" value="Genomic_DNA"/>
</dbReference>
<organism evidence="1 2">
    <name type="scientific">Bacillus phage G</name>
    <dbReference type="NCBI Taxonomy" id="2884420"/>
    <lineage>
        <taxon>Viruses</taxon>
        <taxon>Duplodnaviria</taxon>
        <taxon>Heunggongvirae</taxon>
        <taxon>Uroviricota</taxon>
        <taxon>Caudoviricetes</taxon>
        <taxon>Donellivirus</taxon>
        <taxon>Donellivirus gee</taxon>
    </lineage>
</organism>
<protein>
    <submittedName>
        <fullName evidence="1">Gp683</fullName>
    </submittedName>
</protein>
<reference evidence="1 2" key="1">
    <citation type="submission" date="2011-09" db="EMBL/GenBank/DDBJ databases">
        <authorList>
            <person name="Pope W.H."/>
            <person name="Pedulla M.L."/>
            <person name="Ford M.E."/>
            <person name="Peebles C.L."/>
            <person name="Hatfull G.H."/>
            <person name="Hendrix R.W."/>
        </authorList>
    </citation>
    <scope>NUCLEOTIDE SEQUENCE [LARGE SCALE GENOMIC DNA]</scope>
    <source>
        <strain evidence="1">G</strain>
    </source>
</reference>
<dbReference type="Proteomes" id="UP000009273">
    <property type="component" value="Segment"/>
</dbReference>
<dbReference type="RefSeq" id="YP_009015975.1">
    <property type="nucleotide sequence ID" value="NC_023719.1"/>
</dbReference>
<name>G3MB63_9CAUD</name>